<comment type="similarity">
    <text evidence="4 12">Belongs to the DHPS family.</text>
</comment>
<dbReference type="Pfam" id="PF00809">
    <property type="entry name" value="Pterin_bind"/>
    <property type="match status" value="1"/>
</dbReference>
<keyword evidence="15" id="KW-1185">Reference proteome</keyword>
<comment type="catalytic activity">
    <reaction evidence="1">
        <text>(7,8-dihydropterin-6-yl)methyl diphosphate + 4-aminobenzoate = 7,8-dihydropteroate + diphosphate</text>
        <dbReference type="Rhea" id="RHEA:19949"/>
        <dbReference type="ChEBI" id="CHEBI:17836"/>
        <dbReference type="ChEBI" id="CHEBI:17839"/>
        <dbReference type="ChEBI" id="CHEBI:33019"/>
        <dbReference type="ChEBI" id="CHEBI:72950"/>
        <dbReference type="EC" id="2.5.1.15"/>
    </reaction>
</comment>
<dbReference type="GO" id="GO:0046656">
    <property type="term" value="P:folic acid biosynthetic process"/>
    <property type="evidence" value="ECO:0007669"/>
    <property type="project" value="UniProtKB-KW"/>
</dbReference>
<name>A0A562IQ40_9ACTN</name>
<dbReference type="AlphaFoldDB" id="A0A562IQ40"/>
<feature type="domain" description="Pterin-binding" evidence="13">
    <location>
        <begin position="20"/>
        <end position="278"/>
    </location>
</feature>
<evidence type="ECO:0000256" key="7">
    <source>
        <dbReference type="ARBA" id="ARBA00022679"/>
    </source>
</evidence>
<dbReference type="InterPro" id="IPR000489">
    <property type="entry name" value="Pterin-binding_dom"/>
</dbReference>
<accession>A0A562IQ40</accession>
<reference evidence="14 15" key="1">
    <citation type="submission" date="2019-07" db="EMBL/GenBank/DDBJ databases">
        <title>R&amp;d 2014.</title>
        <authorList>
            <person name="Klenk H.-P."/>
        </authorList>
    </citation>
    <scope>NUCLEOTIDE SEQUENCE [LARGE SCALE GENOMIC DNA]</scope>
    <source>
        <strain evidence="14 15">DSM 45764</strain>
    </source>
</reference>
<evidence type="ECO:0000256" key="5">
    <source>
        <dbReference type="ARBA" id="ARBA00012458"/>
    </source>
</evidence>
<comment type="cofactor">
    <cofactor evidence="2 12">
        <name>Mg(2+)</name>
        <dbReference type="ChEBI" id="CHEBI:18420"/>
    </cofactor>
</comment>
<dbReference type="Gene3D" id="3.20.20.20">
    <property type="entry name" value="Dihydropteroate synthase-like"/>
    <property type="match status" value="1"/>
</dbReference>
<dbReference type="GO" id="GO:0046872">
    <property type="term" value="F:metal ion binding"/>
    <property type="evidence" value="ECO:0007669"/>
    <property type="project" value="UniProtKB-KW"/>
</dbReference>
<keyword evidence="9 12" id="KW-0460">Magnesium</keyword>
<dbReference type="RefSeq" id="WP_228395211.1">
    <property type="nucleotide sequence ID" value="NZ_JABGDC010000164.1"/>
</dbReference>
<dbReference type="GO" id="GO:0004156">
    <property type="term" value="F:dihydropteroate synthase activity"/>
    <property type="evidence" value="ECO:0007669"/>
    <property type="project" value="UniProtKB-EC"/>
</dbReference>
<dbReference type="EMBL" id="VLKF01000001">
    <property type="protein sequence ID" value="TWH72714.1"/>
    <property type="molecule type" value="Genomic_DNA"/>
</dbReference>
<evidence type="ECO:0000256" key="4">
    <source>
        <dbReference type="ARBA" id="ARBA00009503"/>
    </source>
</evidence>
<evidence type="ECO:0000256" key="11">
    <source>
        <dbReference type="ARBA" id="ARBA00030193"/>
    </source>
</evidence>
<evidence type="ECO:0000256" key="2">
    <source>
        <dbReference type="ARBA" id="ARBA00001946"/>
    </source>
</evidence>
<evidence type="ECO:0000256" key="1">
    <source>
        <dbReference type="ARBA" id="ARBA00000012"/>
    </source>
</evidence>
<dbReference type="GO" id="GO:0046654">
    <property type="term" value="P:tetrahydrofolate biosynthetic process"/>
    <property type="evidence" value="ECO:0007669"/>
    <property type="project" value="UniProtKB-UniPathway"/>
</dbReference>
<dbReference type="PROSITE" id="PS50972">
    <property type="entry name" value="PTERIN_BINDING"/>
    <property type="match status" value="1"/>
</dbReference>
<dbReference type="GO" id="GO:0005829">
    <property type="term" value="C:cytosol"/>
    <property type="evidence" value="ECO:0007669"/>
    <property type="project" value="TreeGrafter"/>
</dbReference>
<dbReference type="NCBIfam" id="TIGR01496">
    <property type="entry name" value="DHPS"/>
    <property type="match status" value="1"/>
</dbReference>
<keyword evidence="10 12" id="KW-0289">Folate biosynthesis</keyword>
<protein>
    <recommendedName>
        <fullName evidence="6 12">Dihydropteroate synthase</fullName>
        <shortName evidence="12">DHPS</shortName>
        <ecNumber evidence="5 12">2.5.1.15</ecNumber>
    </recommendedName>
    <alternativeName>
        <fullName evidence="11 12">Dihydropteroate pyrophosphorylase</fullName>
    </alternativeName>
</protein>
<dbReference type="UniPathway" id="UPA00077">
    <property type="reaction ID" value="UER00156"/>
</dbReference>
<keyword evidence="8 12" id="KW-0479">Metal-binding</keyword>
<gene>
    <name evidence="14" type="ORF">JD78_01236</name>
</gene>
<evidence type="ECO:0000256" key="10">
    <source>
        <dbReference type="ARBA" id="ARBA00022909"/>
    </source>
</evidence>
<evidence type="ECO:0000313" key="14">
    <source>
        <dbReference type="EMBL" id="TWH72714.1"/>
    </source>
</evidence>
<evidence type="ECO:0000256" key="12">
    <source>
        <dbReference type="RuleBase" id="RU361205"/>
    </source>
</evidence>
<comment type="pathway">
    <text evidence="3 12">Cofactor biosynthesis; tetrahydrofolate biosynthesis; 7,8-dihydrofolate from 2-amino-4-hydroxy-6-hydroxymethyl-7,8-dihydropteridine diphosphate and 4-aminobenzoate: step 1/2.</text>
</comment>
<comment type="caution">
    <text evidence="14">The sequence shown here is derived from an EMBL/GenBank/DDBJ whole genome shotgun (WGS) entry which is preliminary data.</text>
</comment>
<dbReference type="InterPro" id="IPR011005">
    <property type="entry name" value="Dihydropteroate_synth-like_sf"/>
</dbReference>
<dbReference type="InterPro" id="IPR006390">
    <property type="entry name" value="DHP_synth_dom"/>
</dbReference>
<evidence type="ECO:0000313" key="15">
    <source>
        <dbReference type="Proteomes" id="UP000321490"/>
    </source>
</evidence>
<dbReference type="Proteomes" id="UP000321490">
    <property type="component" value="Unassembled WGS sequence"/>
</dbReference>
<dbReference type="SUPFAM" id="SSF51717">
    <property type="entry name" value="Dihydropteroate synthetase-like"/>
    <property type="match status" value="1"/>
</dbReference>
<dbReference type="InterPro" id="IPR045031">
    <property type="entry name" value="DHP_synth-like"/>
</dbReference>
<evidence type="ECO:0000256" key="9">
    <source>
        <dbReference type="ARBA" id="ARBA00022842"/>
    </source>
</evidence>
<dbReference type="FunFam" id="3.20.20.20:FF:000006">
    <property type="entry name" value="Dihydropteroate synthase"/>
    <property type="match status" value="1"/>
</dbReference>
<evidence type="ECO:0000256" key="6">
    <source>
        <dbReference type="ARBA" id="ARBA00016919"/>
    </source>
</evidence>
<dbReference type="EC" id="2.5.1.15" evidence="5 12"/>
<evidence type="ECO:0000259" key="13">
    <source>
        <dbReference type="PROSITE" id="PS50972"/>
    </source>
</evidence>
<evidence type="ECO:0000256" key="8">
    <source>
        <dbReference type="ARBA" id="ARBA00022723"/>
    </source>
</evidence>
<dbReference type="CDD" id="cd00739">
    <property type="entry name" value="DHPS"/>
    <property type="match status" value="1"/>
</dbReference>
<proteinExistence type="inferred from homology"/>
<sequence>MTSTTVSATPAPPVPRQDRCLVMGILNVTPDSFSDGGRYDDHARAIAHGHRMTAAGADYVDVGGESTRPGATRVDAEEELARVVPVIAELARAGIAVSVDTTRARVAAAAVDAGAVLVNDVSGGLADPDMAAVVAGTGVGWVLTHWRGHSADMYSSARYDDVVADVRRELVQRVDDAVSAGVADEQIVLDPGLGFGKLPPHDLTLLRNLDQLTALGLPILVGASRKRFLGAVLAGQDGVAPPAQRRDAATLATSVLAARAGAWGVRVHEVAGSADAVRVVAAVGDREEVDHVPYD</sequence>
<keyword evidence="7 12" id="KW-0808">Transferase</keyword>
<dbReference type="PANTHER" id="PTHR20941:SF1">
    <property type="entry name" value="FOLIC ACID SYNTHESIS PROTEIN FOL1"/>
    <property type="match status" value="1"/>
</dbReference>
<comment type="function">
    <text evidence="12">Catalyzes the condensation of para-aminobenzoate (pABA) with 6-hydroxymethyl-7,8-dihydropterin diphosphate (DHPt-PP) to form 7,8-dihydropteroate (H2Pte), the immediate precursor of folate derivatives.</text>
</comment>
<dbReference type="PANTHER" id="PTHR20941">
    <property type="entry name" value="FOLATE SYNTHESIS PROTEINS"/>
    <property type="match status" value="1"/>
</dbReference>
<evidence type="ECO:0000256" key="3">
    <source>
        <dbReference type="ARBA" id="ARBA00004763"/>
    </source>
</evidence>
<organism evidence="14 15">
    <name type="scientific">Modestobacter roseus</name>
    <dbReference type="NCBI Taxonomy" id="1181884"/>
    <lineage>
        <taxon>Bacteria</taxon>
        <taxon>Bacillati</taxon>
        <taxon>Actinomycetota</taxon>
        <taxon>Actinomycetes</taxon>
        <taxon>Geodermatophilales</taxon>
        <taxon>Geodermatophilaceae</taxon>
        <taxon>Modestobacter</taxon>
    </lineage>
</organism>
<dbReference type="PROSITE" id="PS00792">
    <property type="entry name" value="DHPS_1"/>
    <property type="match status" value="1"/>
</dbReference>